<dbReference type="SUPFAM" id="SSF53098">
    <property type="entry name" value="Ribonuclease H-like"/>
    <property type="match status" value="1"/>
</dbReference>
<organism evidence="1 2">
    <name type="scientific">Theobroma cacao</name>
    <name type="common">Cacao</name>
    <name type="synonym">Cocoa</name>
    <dbReference type="NCBI Taxonomy" id="3641"/>
    <lineage>
        <taxon>Eukaryota</taxon>
        <taxon>Viridiplantae</taxon>
        <taxon>Streptophyta</taxon>
        <taxon>Embryophyta</taxon>
        <taxon>Tracheophyta</taxon>
        <taxon>Spermatophyta</taxon>
        <taxon>Magnoliopsida</taxon>
        <taxon>eudicotyledons</taxon>
        <taxon>Gunneridae</taxon>
        <taxon>Pentapetalae</taxon>
        <taxon>rosids</taxon>
        <taxon>malvids</taxon>
        <taxon>Malvales</taxon>
        <taxon>Malvaceae</taxon>
        <taxon>Byttnerioideae</taxon>
        <taxon>Theobroma</taxon>
    </lineage>
</organism>
<name>A0A061FHE1_THECC</name>
<dbReference type="InParanoid" id="A0A061FHE1"/>
<evidence type="ECO:0000313" key="1">
    <source>
        <dbReference type="EMBL" id="EOY16730.1"/>
    </source>
</evidence>
<dbReference type="Gene3D" id="3.30.420.10">
    <property type="entry name" value="Ribonuclease H-like superfamily/Ribonuclease H"/>
    <property type="match status" value="1"/>
</dbReference>
<dbReference type="HOGENOM" id="CLU_977989_0_0_1"/>
<dbReference type="Proteomes" id="UP000026915">
    <property type="component" value="Chromosome 8"/>
</dbReference>
<dbReference type="GO" id="GO:0003676">
    <property type="term" value="F:nucleic acid binding"/>
    <property type="evidence" value="ECO:0007669"/>
    <property type="project" value="InterPro"/>
</dbReference>
<accession>A0A061FHE1</accession>
<dbReference type="Gramene" id="EOY16730">
    <property type="protein sequence ID" value="EOY16730"/>
    <property type="gene ID" value="TCM_035609"/>
</dbReference>
<dbReference type="OMA" id="FWAINKL"/>
<protein>
    <recommendedName>
        <fullName evidence="3">Reverse transcriptase domain-containing protein</fullName>
    </recommendedName>
</protein>
<dbReference type="AlphaFoldDB" id="A0A061FHE1"/>
<keyword evidence="2" id="KW-1185">Reference proteome</keyword>
<reference evidence="1 2" key="1">
    <citation type="journal article" date="2013" name="Genome Biol.">
        <title>The genome sequence of the most widely cultivated cacao type and its use to identify candidate genes regulating pod color.</title>
        <authorList>
            <person name="Motamayor J.C."/>
            <person name="Mockaitis K."/>
            <person name="Schmutz J."/>
            <person name="Haiminen N."/>
            <person name="Iii D.L."/>
            <person name="Cornejo O."/>
            <person name="Findley S.D."/>
            <person name="Zheng P."/>
            <person name="Utro F."/>
            <person name="Royaert S."/>
            <person name="Saski C."/>
            <person name="Jenkins J."/>
            <person name="Podicheti R."/>
            <person name="Zhao M."/>
            <person name="Scheffler B.E."/>
            <person name="Stack J.C."/>
            <person name="Feltus F.A."/>
            <person name="Mustiga G.M."/>
            <person name="Amores F."/>
            <person name="Phillips W."/>
            <person name="Marelli J.P."/>
            <person name="May G.D."/>
            <person name="Shapiro H."/>
            <person name="Ma J."/>
            <person name="Bustamante C.D."/>
            <person name="Schnell R.J."/>
            <person name="Main D."/>
            <person name="Gilbert D."/>
            <person name="Parida L."/>
            <person name="Kuhn D.N."/>
        </authorList>
    </citation>
    <scope>NUCLEOTIDE SEQUENCE [LARGE SCALE GENOMIC DNA]</scope>
    <source>
        <strain evidence="2">cv. Matina 1-6</strain>
    </source>
</reference>
<gene>
    <name evidence="1" type="ORF">TCM_035609</name>
</gene>
<evidence type="ECO:0000313" key="2">
    <source>
        <dbReference type="Proteomes" id="UP000026915"/>
    </source>
</evidence>
<dbReference type="eggNOG" id="KOG0017">
    <property type="taxonomic scope" value="Eukaryota"/>
</dbReference>
<dbReference type="EMBL" id="CM001886">
    <property type="protein sequence ID" value="EOY16730.1"/>
    <property type="molecule type" value="Genomic_DNA"/>
</dbReference>
<dbReference type="PANTHER" id="PTHR33067">
    <property type="entry name" value="RNA-DIRECTED DNA POLYMERASE-RELATED"/>
    <property type="match status" value="1"/>
</dbReference>
<dbReference type="Gene3D" id="2.40.70.10">
    <property type="entry name" value="Acid Proteases"/>
    <property type="match status" value="1"/>
</dbReference>
<dbReference type="InterPro" id="IPR021109">
    <property type="entry name" value="Peptidase_aspartic_dom_sf"/>
</dbReference>
<dbReference type="InterPro" id="IPR036397">
    <property type="entry name" value="RNaseH_sf"/>
</dbReference>
<dbReference type="PANTHER" id="PTHR33067:SF9">
    <property type="entry name" value="RNA-DIRECTED DNA POLYMERASE"/>
    <property type="match status" value="1"/>
</dbReference>
<evidence type="ECO:0008006" key="3">
    <source>
        <dbReference type="Google" id="ProtNLM"/>
    </source>
</evidence>
<proteinExistence type="predicted"/>
<dbReference type="CDD" id="cd00303">
    <property type="entry name" value="retropepsin_like"/>
    <property type="match status" value="1"/>
</dbReference>
<sequence length="285" mass="32944">MCTIGALFFSKALSDLRVSINLMLLSIYNKLGLGEIKPATVFLQLADKFLTYLRGIIEDLLMKVDKFIFLLNFIVLDMEEDRKVPIILGRPFLHTTKALIDVDKGKLTLRVEDQEVTFKIFKALKYTNDCDKCFAMSVVDKVISEVFRESHSIDPFEATLIVDFETSIDYVSKWVEASTLPTNDVKVVLKFLRKNIFTKYNTVVSPSRKNWAKKLDDTLWAYRTPYKTPINMSPYRLVFGKACHFPTKLEHKAFWAINKLNFDLKVASEKHLLQLNKLNEIRLDA</sequence>
<dbReference type="InterPro" id="IPR012337">
    <property type="entry name" value="RNaseH-like_sf"/>
</dbReference>